<gene>
    <name evidence="2" type="ORF">CGC59_11290</name>
</gene>
<evidence type="ECO:0000256" key="1">
    <source>
        <dbReference type="SAM" id="Phobius"/>
    </source>
</evidence>
<dbReference type="EMBL" id="CP022383">
    <property type="protein sequence ID" value="ATA80223.1"/>
    <property type="molecule type" value="Genomic_DNA"/>
</dbReference>
<dbReference type="RefSeq" id="WP_095901996.1">
    <property type="nucleotide sequence ID" value="NZ_CP022383.1"/>
</dbReference>
<keyword evidence="1" id="KW-0812">Transmembrane</keyword>
<keyword evidence="1" id="KW-1133">Transmembrane helix</keyword>
<name>A0A250F509_CAPSP</name>
<organism evidence="2 3">
    <name type="scientific">Capnocytophaga sputigena</name>
    <dbReference type="NCBI Taxonomy" id="1019"/>
    <lineage>
        <taxon>Bacteria</taxon>
        <taxon>Pseudomonadati</taxon>
        <taxon>Bacteroidota</taxon>
        <taxon>Flavobacteriia</taxon>
        <taxon>Flavobacteriales</taxon>
        <taxon>Flavobacteriaceae</taxon>
        <taxon>Capnocytophaga</taxon>
    </lineage>
</organism>
<evidence type="ECO:0008006" key="4">
    <source>
        <dbReference type="Google" id="ProtNLM"/>
    </source>
</evidence>
<evidence type="ECO:0000313" key="2">
    <source>
        <dbReference type="EMBL" id="ATA80223.1"/>
    </source>
</evidence>
<dbReference type="SUPFAM" id="SSF49464">
    <property type="entry name" value="Carboxypeptidase regulatory domain-like"/>
    <property type="match status" value="1"/>
</dbReference>
<dbReference type="Gene3D" id="2.60.40.1120">
    <property type="entry name" value="Carboxypeptidase-like, regulatory domain"/>
    <property type="match status" value="1"/>
</dbReference>
<feature type="transmembrane region" description="Helical" evidence="1">
    <location>
        <begin position="263"/>
        <end position="286"/>
    </location>
</feature>
<dbReference type="Gene3D" id="2.170.130.10">
    <property type="entry name" value="TonB-dependent receptor, plug domain"/>
    <property type="match status" value="1"/>
</dbReference>
<dbReference type="AlphaFoldDB" id="A0A250F509"/>
<protein>
    <recommendedName>
        <fullName evidence="4">TonB-dependent receptor plug domain-containing protein</fullName>
    </recommendedName>
</protein>
<accession>A0A250F509</accession>
<dbReference type="InterPro" id="IPR008969">
    <property type="entry name" value="CarboxyPept-like_regulatory"/>
</dbReference>
<evidence type="ECO:0000313" key="3">
    <source>
        <dbReference type="Proteomes" id="UP000217334"/>
    </source>
</evidence>
<sequence>MKYLLLLLFSLPLTAQVKESQGGGIKDIGRIPNEPPLYIIDGKKITKLSLNFKKLRPKDIAEILVLFREEAKNLFGSSAKYGAVYIITKDTFRKAKALANNPPNRELNKEEQLYAEIWEFYQTYRLIVVSGKVTDKEGKPLANIRVYNKDRNTETYTDSLGNYTIKADRWDMLMVHCCASCKMITDEEKEQEINFEGSFEGTYKEAEEAHRKEMIKRIPLRAIAQISEDYCATPLFVLDGMPMDKKEFREKTSRQKISKEIHYLTPAAATAIYGSGAINGVLVAVTEKAKKKYDKRQARKAQKKQ</sequence>
<reference evidence="3" key="1">
    <citation type="submission" date="2017-06" db="EMBL/GenBank/DDBJ databases">
        <title>Capnocytophaga spp. assemblies.</title>
        <authorList>
            <person name="Gulvik C.A."/>
        </authorList>
    </citation>
    <scope>NUCLEOTIDE SEQUENCE [LARGE SCALE GENOMIC DNA]</scope>
    <source>
        <strain evidence="3">H4486</strain>
    </source>
</reference>
<dbReference type="InterPro" id="IPR037066">
    <property type="entry name" value="Plug_dom_sf"/>
</dbReference>
<keyword evidence="1" id="KW-0472">Membrane</keyword>
<proteinExistence type="predicted"/>
<dbReference type="Proteomes" id="UP000217334">
    <property type="component" value="Chromosome"/>
</dbReference>